<keyword evidence="1" id="KW-0812">Transmembrane</keyword>
<evidence type="ECO:0000313" key="3">
    <source>
        <dbReference type="Proteomes" id="UP000295293"/>
    </source>
</evidence>
<dbReference type="EMBL" id="SNZH01000003">
    <property type="protein sequence ID" value="TDR46751.1"/>
    <property type="molecule type" value="Genomic_DNA"/>
</dbReference>
<dbReference type="Proteomes" id="UP000295293">
    <property type="component" value="Unassembled WGS sequence"/>
</dbReference>
<keyword evidence="3" id="KW-1185">Reference proteome</keyword>
<organism evidence="2 3">
    <name type="scientific">Tahibacter aquaticus</name>
    <dbReference type="NCBI Taxonomy" id="520092"/>
    <lineage>
        <taxon>Bacteria</taxon>
        <taxon>Pseudomonadati</taxon>
        <taxon>Pseudomonadota</taxon>
        <taxon>Gammaproteobacteria</taxon>
        <taxon>Lysobacterales</taxon>
        <taxon>Rhodanobacteraceae</taxon>
        <taxon>Tahibacter</taxon>
    </lineage>
</organism>
<name>A0A4R6Z511_9GAMM</name>
<comment type="caution">
    <text evidence="2">The sequence shown here is derived from an EMBL/GenBank/DDBJ whole genome shotgun (WGS) entry which is preliminary data.</text>
</comment>
<keyword evidence="1" id="KW-0472">Membrane</keyword>
<dbReference type="RefSeq" id="WP_133817880.1">
    <property type="nucleotide sequence ID" value="NZ_SNZH01000003.1"/>
</dbReference>
<dbReference type="AlphaFoldDB" id="A0A4R6Z511"/>
<accession>A0A4R6Z511</accession>
<evidence type="ECO:0000256" key="1">
    <source>
        <dbReference type="SAM" id="Phobius"/>
    </source>
</evidence>
<proteinExistence type="predicted"/>
<gene>
    <name evidence="2" type="ORF">DFR29_103287</name>
</gene>
<protein>
    <submittedName>
        <fullName evidence="2">Uncharacterized protein</fullName>
    </submittedName>
</protein>
<evidence type="ECO:0000313" key="2">
    <source>
        <dbReference type="EMBL" id="TDR46751.1"/>
    </source>
</evidence>
<sequence length="76" mass="8423">MKRDSSPLAVQRAAQRLDHRLVACAHAVEQRPTRSALMNPWVIVGVIAAFVLLPRRFKKPVLKAAVPMALGLLKSR</sequence>
<feature type="transmembrane region" description="Helical" evidence="1">
    <location>
        <begin position="36"/>
        <end position="53"/>
    </location>
</feature>
<keyword evidence="1" id="KW-1133">Transmembrane helix</keyword>
<reference evidence="2 3" key="1">
    <citation type="submission" date="2019-03" db="EMBL/GenBank/DDBJ databases">
        <title>Genomic Encyclopedia of Type Strains, Phase IV (KMG-IV): sequencing the most valuable type-strain genomes for metagenomic binning, comparative biology and taxonomic classification.</title>
        <authorList>
            <person name="Goeker M."/>
        </authorList>
    </citation>
    <scope>NUCLEOTIDE SEQUENCE [LARGE SCALE GENOMIC DNA]</scope>
    <source>
        <strain evidence="2 3">DSM 21667</strain>
    </source>
</reference>